<evidence type="ECO:0000256" key="2">
    <source>
        <dbReference type="SAM" id="SignalP"/>
    </source>
</evidence>
<keyword evidence="5" id="KW-1185">Reference proteome</keyword>
<evidence type="ECO:0000313" key="4">
    <source>
        <dbReference type="EMBL" id="SMC28393.1"/>
    </source>
</evidence>
<dbReference type="InterPro" id="IPR025392">
    <property type="entry name" value="DUF4124"/>
</dbReference>
<accession>A0A1W1XWS8</accession>
<dbReference type="Pfam" id="PF13511">
    <property type="entry name" value="DUF4124"/>
    <property type="match status" value="1"/>
</dbReference>
<sequence length="103" mass="10475">MLIRTLCVVPGLVVALASMPCHGGLYKCRDAAGAISYSDSPCTGQQLPMRDNGTVSRVKIPQRAFVPAAKLDESGGGAVSSVGNSSNKPAPPSADSSTGGNHY</sequence>
<feature type="chain" id="PRO_5013139645" description="DUF4124 domain-containing protein" evidence="2">
    <location>
        <begin position="24"/>
        <end position="103"/>
    </location>
</feature>
<dbReference type="AlphaFoldDB" id="A0A1W1XWS8"/>
<reference evidence="4 5" key="1">
    <citation type="submission" date="2017-04" db="EMBL/GenBank/DDBJ databases">
        <authorList>
            <person name="Afonso C.L."/>
            <person name="Miller P.J."/>
            <person name="Scott M.A."/>
            <person name="Spackman E."/>
            <person name="Goraichik I."/>
            <person name="Dimitrov K.M."/>
            <person name="Suarez D.L."/>
            <person name="Swayne D.E."/>
        </authorList>
    </citation>
    <scope>NUCLEOTIDE SEQUENCE [LARGE SCALE GENOMIC DNA]</scope>
    <source>
        <strain evidence="4 5">DSM 23236</strain>
    </source>
</reference>
<evidence type="ECO:0000256" key="1">
    <source>
        <dbReference type="SAM" id="MobiDB-lite"/>
    </source>
</evidence>
<proteinExistence type="predicted"/>
<evidence type="ECO:0000259" key="3">
    <source>
        <dbReference type="Pfam" id="PF13511"/>
    </source>
</evidence>
<gene>
    <name evidence="4" type="ORF">SAMN02745857_03238</name>
</gene>
<dbReference type="RefSeq" id="WP_176216976.1">
    <property type="nucleotide sequence ID" value="NZ_FWXD01000022.1"/>
</dbReference>
<dbReference type="Proteomes" id="UP000192761">
    <property type="component" value="Unassembled WGS sequence"/>
</dbReference>
<name>A0A1W1XWS8_9NEIS</name>
<feature type="domain" description="DUF4124" evidence="3">
    <location>
        <begin position="14"/>
        <end position="45"/>
    </location>
</feature>
<dbReference type="EMBL" id="FWXD01000022">
    <property type="protein sequence ID" value="SMC28393.1"/>
    <property type="molecule type" value="Genomic_DNA"/>
</dbReference>
<protein>
    <recommendedName>
        <fullName evidence="3">DUF4124 domain-containing protein</fullName>
    </recommendedName>
</protein>
<evidence type="ECO:0000313" key="5">
    <source>
        <dbReference type="Proteomes" id="UP000192761"/>
    </source>
</evidence>
<feature type="signal peptide" evidence="2">
    <location>
        <begin position="1"/>
        <end position="23"/>
    </location>
</feature>
<feature type="compositionally biased region" description="Polar residues" evidence="1">
    <location>
        <begin position="94"/>
        <end position="103"/>
    </location>
</feature>
<keyword evidence="2" id="KW-0732">Signal</keyword>
<feature type="region of interest" description="Disordered" evidence="1">
    <location>
        <begin position="69"/>
        <end position="103"/>
    </location>
</feature>
<organism evidence="4 5">
    <name type="scientific">Andreprevotia lacus DSM 23236</name>
    <dbReference type="NCBI Taxonomy" id="1121001"/>
    <lineage>
        <taxon>Bacteria</taxon>
        <taxon>Pseudomonadati</taxon>
        <taxon>Pseudomonadota</taxon>
        <taxon>Betaproteobacteria</taxon>
        <taxon>Neisseriales</taxon>
        <taxon>Chitinibacteraceae</taxon>
        <taxon>Andreprevotia</taxon>
    </lineage>
</organism>